<name>A0A9W7BQ56_9STRA</name>
<accession>A0A9W7BQ56</accession>
<dbReference type="AlphaFoldDB" id="A0A9W7BQ56"/>
<evidence type="ECO:0000313" key="1">
    <source>
        <dbReference type="EMBL" id="GMH91702.1"/>
    </source>
</evidence>
<comment type="caution">
    <text evidence="1">The sequence shown here is derived from an EMBL/GenBank/DDBJ whole genome shotgun (WGS) entry which is preliminary data.</text>
</comment>
<reference evidence="2" key="1">
    <citation type="journal article" date="2023" name="Commun. Biol.">
        <title>Genome analysis of Parmales, the sister group of diatoms, reveals the evolutionary specialization of diatoms from phago-mixotrophs to photoautotrophs.</title>
        <authorList>
            <person name="Ban H."/>
            <person name="Sato S."/>
            <person name="Yoshikawa S."/>
            <person name="Yamada K."/>
            <person name="Nakamura Y."/>
            <person name="Ichinomiya M."/>
            <person name="Sato N."/>
            <person name="Blanc-Mathieu R."/>
            <person name="Endo H."/>
            <person name="Kuwata A."/>
            <person name="Ogata H."/>
        </authorList>
    </citation>
    <scope>NUCLEOTIDE SEQUENCE [LARGE SCALE GENOMIC DNA]</scope>
</reference>
<organism evidence="1 2">
    <name type="scientific">Triparma laevis f. inornata</name>
    <dbReference type="NCBI Taxonomy" id="1714386"/>
    <lineage>
        <taxon>Eukaryota</taxon>
        <taxon>Sar</taxon>
        <taxon>Stramenopiles</taxon>
        <taxon>Ochrophyta</taxon>
        <taxon>Bolidophyceae</taxon>
        <taxon>Parmales</taxon>
        <taxon>Triparmaceae</taxon>
        <taxon>Triparma</taxon>
    </lineage>
</organism>
<dbReference type="EMBL" id="BLQM01000477">
    <property type="protein sequence ID" value="GMH91702.1"/>
    <property type="molecule type" value="Genomic_DNA"/>
</dbReference>
<dbReference type="Proteomes" id="UP001162640">
    <property type="component" value="Unassembled WGS sequence"/>
</dbReference>
<sequence>MGETDFVPNTSFGGAAQIYGKGLTPFDDKYLKAAVKGKSGVFADEQVRAVGEKMSVKNGKDGAIALERALGVGKVYTGGKVGDLTGQ</sequence>
<gene>
    <name evidence="1" type="ORF">TL16_g12129</name>
</gene>
<evidence type="ECO:0000313" key="2">
    <source>
        <dbReference type="Proteomes" id="UP001162640"/>
    </source>
</evidence>
<proteinExistence type="predicted"/>
<protein>
    <submittedName>
        <fullName evidence="1">Uncharacterized protein</fullName>
    </submittedName>
</protein>